<dbReference type="EMBL" id="CP021983">
    <property type="protein sequence ID" value="ASC72316.1"/>
    <property type="molecule type" value="Genomic_DNA"/>
</dbReference>
<sequence>MATYLSRNGVSIRLPKERWQHIVQRHADIAGKQNVVLESDTASMAIANYQAAQPYLRVLPLLQELPKQAFFMVYDAEADVLYIDFANPPHSAVDSELTEDDIVVRYGEDDAVVGLTVLDASKR</sequence>
<dbReference type="Pfam" id="PF10049">
    <property type="entry name" value="DUF2283"/>
    <property type="match status" value="1"/>
</dbReference>
<dbReference type="KEGG" id="hhg:XM38_032730"/>
<reference evidence="1 2" key="1">
    <citation type="journal article" date="2016" name="Biochim. Biophys. Acta">
        <title>Characterization of red-shifted phycobilisomes isolated from the chlorophyll f-containing cyanobacterium Halomicronema hongdechloris.</title>
        <authorList>
            <person name="Li Y."/>
            <person name="Lin Y."/>
            <person name="Garvey C.J."/>
            <person name="Birch D."/>
            <person name="Corkery R.W."/>
            <person name="Loughlin P.C."/>
            <person name="Scheer H."/>
            <person name="Willows R.D."/>
            <person name="Chen M."/>
        </authorList>
    </citation>
    <scope>NUCLEOTIDE SEQUENCE [LARGE SCALE GENOMIC DNA]</scope>
    <source>
        <strain evidence="1 2">C2206</strain>
    </source>
</reference>
<evidence type="ECO:0000313" key="2">
    <source>
        <dbReference type="Proteomes" id="UP000191901"/>
    </source>
</evidence>
<dbReference type="RefSeq" id="WP_225889328.1">
    <property type="nucleotide sequence ID" value="NZ_CP021983.2"/>
</dbReference>
<evidence type="ECO:0008006" key="3">
    <source>
        <dbReference type="Google" id="ProtNLM"/>
    </source>
</evidence>
<dbReference type="STRING" id="1641165.XM38_00510"/>
<gene>
    <name evidence="1" type="ORF">XM38_032730</name>
</gene>
<keyword evidence="2" id="KW-1185">Reference proteome</keyword>
<protein>
    <recommendedName>
        <fullName evidence="3">DUF2283 domain-containing protein</fullName>
    </recommendedName>
</protein>
<proteinExistence type="predicted"/>
<organism evidence="1 2">
    <name type="scientific">Halomicronema hongdechloris C2206</name>
    <dbReference type="NCBI Taxonomy" id="1641165"/>
    <lineage>
        <taxon>Bacteria</taxon>
        <taxon>Bacillati</taxon>
        <taxon>Cyanobacteriota</taxon>
        <taxon>Cyanophyceae</taxon>
        <taxon>Nodosilineales</taxon>
        <taxon>Nodosilineaceae</taxon>
        <taxon>Halomicronema</taxon>
    </lineage>
</organism>
<evidence type="ECO:0000313" key="1">
    <source>
        <dbReference type="EMBL" id="ASC72316.1"/>
    </source>
</evidence>
<dbReference type="AlphaFoldDB" id="A0A1Z3HPY7"/>
<dbReference type="InterPro" id="IPR019270">
    <property type="entry name" value="DUF2283"/>
</dbReference>
<name>A0A1Z3HPY7_9CYAN</name>
<dbReference type="Proteomes" id="UP000191901">
    <property type="component" value="Chromosome"/>
</dbReference>
<accession>A0A1Z3HPY7</accession>